<dbReference type="AlphaFoldDB" id="A0A502GD70"/>
<dbReference type="GO" id="GO:0007165">
    <property type="term" value="P:signal transduction"/>
    <property type="evidence" value="ECO:0007669"/>
    <property type="project" value="TreeGrafter"/>
</dbReference>
<feature type="region of interest" description="Disordered" evidence="6">
    <location>
        <begin position="418"/>
        <end position="445"/>
    </location>
</feature>
<dbReference type="PANTHER" id="PTHR32060">
    <property type="entry name" value="TAIL-SPECIFIC PROTEASE"/>
    <property type="match status" value="1"/>
</dbReference>
<evidence type="ECO:0000313" key="9">
    <source>
        <dbReference type="EMBL" id="TPG58986.1"/>
    </source>
</evidence>
<evidence type="ECO:0000259" key="8">
    <source>
        <dbReference type="PROSITE" id="PS50106"/>
    </source>
</evidence>
<keyword evidence="7" id="KW-1133">Transmembrane helix</keyword>
<dbReference type="InterPro" id="IPR001478">
    <property type="entry name" value="PDZ"/>
</dbReference>
<organism evidence="9 10">
    <name type="scientific">Muricoccus nepalensis</name>
    <dbReference type="NCBI Taxonomy" id="1854500"/>
    <lineage>
        <taxon>Bacteria</taxon>
        <taxon>Pseudomonadati</taxon>
        <taxon>Pseudomonadota</taxon>
        <taxon>Alphaproteobacteria</taxon>
        <taxon>Acetobacterales</taxon>
        <taxon>Roseomonadaceae</taxon>
        <taxon>Muricoccus</taxon>
    </lineage>
</organism>
<keyword evidence="4 5" id="KW-0720">Serine protease</keyword>
<dbReference type="SUPFAM" id="SSF52096">
    <property type="entry name" value="ClpP/crotonase"/>
    <property type="match status" value="1"/>
</dbReference>
<evidence type="ECO:0000256" key="2">
    <source>
        <dbReference type="ARBA" id="ARBA00022670"/>
    </source>
</evidence>
<comment type="caution">
    <text evidence="9">The sequence shown here is derived from an EMBL/GenBank/DDBJ whole genome shotgun (WGS) entry which is preliminary data.</text>
</comment>
<proteinExistence type="inferred from homology"/>
<dbReference type="EMBL" id="RCZP01000004">
    <property type="protein sequence ID" value="TPG58986.1"/>
    <property type="molecule type" value="Genomic_DNA"/>
</dbReference>
<dbReference type="InterPro" id="IPR005151">
    <property type="entry name" value="Tail-specific_protease"/>
</dbReference>
<dbReference type="FunFam" id="3.90.226.10:FF:000029">
    <property type="entry name" value="Peptidase, S41 family"/>
    <property type="match status" value="1"/>
</dbReference>
<protein>
    <submittedName>
        <fullName evidence="9">S41 family peptidase</fullName>
    </submittedName>
</protein>
<feature type="domain" description="PDZ" evidence="8">
    <location>
        <begin position="118"/>
        <end position="200"/>
    </location>
</feature>
<evidence type="ECO:0000256" key="4">
    <source>
        <dbReference type="ARBA" id="ARBA00022825"/>
    </source>
</evidence>
<dbReference type="Gene3D" id="2.30.42.10">
    <property type="match status" value="1"/>
</dbReference>
<dbReference type="NCBIfam" id="TIGR00225">
    <property type="entry name" value="prc"/>
    <property type="match status" value="1"/>
</dbReference>
<sequence>MQNAAGPSDTPPVPQGLAPQGPAPQGPAPAKRTRLRILGPVAAAFTAGVVIGPVVAAWAQDGSRAETYRLLNLFGDVFERVRAEYVEPVNDRDVIENAINGMLQGLDPHSSYMNLRSFRDMQVQTRGEFGGLGIEVSQEAGYVKVISPIDETPAARAGVKPGDLITHINNTTTQGLTLQEAVDQMRGERGSSIRLTIRREGTATPIEISLTRDVIRPQVVRARLEGGDVAYIRLTSFNEQTEVGLRRALANLRTQSRDGLKGLVLDLRNNPGGLLDQAIQVSDDFLDQGEIVSTRARRPEDAQRWNARAGDIAQGLPVVVLVNAGSASASEIVAGALQDHRRAIVMGVKSFGKGSVQTVMPLPGNGAIRLTTARYYTPSGRSIQATGIEPDIEVLAQREDAVQNRERDREADLRRALRNDNGGTAGAATGVNARPPAPLPPLNLPAGAVDRVQRLPAEGAPAFDPTKPETDHQLQQAVGLLRTIAANPPQRRASR</sequence>
<dbReference type="SUPFAM" id="SSF50156">
    <property type="entry name" value="PDZ domain-like"/>
    <property type="match status" value="1"/>
</dbReference>
<evidence type="ECO:0000313" key="10">
    <source>
        <dbReference type="Proteomes" id="UP000317078"/>
    </source>
</evidence>
<dbReference type="PROSITE" id="PS50106">
    <property type="entry name" value="PDZ"/>
    <property type="match status" value="1"/>
</dbReference>
<evidence type="ECO:0000256" key="1">
    <source>
        <dbReference type="ARBA" id="ARBA00009179"/>
    </source>
</evidence>
<dbReference type="Pfam" id="PF03572">
    <property type="entry name" value="Peptidase_S41"/>
    <property type="match status" value="1"/>
</dbReference>
<dbReference type="CDD" id="cd06782">
    <property type="entry name" value="cpPDZ_CPP-like"/>
    <property type="match status" value="1"/>
</dbReference>
<evidence type="ECO:0000256" key="3">
    <source>
        <dbReference type="ARBA" id="ARBA00022801"/>
    </source>
</evidence>
<dbReference type="InterPro" id="IPR029045">
    <property type="entry name" value="ClpP/crotonase-like_dom_sf"/>
</dbReference>
<dbReference type="Gene3D" id="3.90.226.10">
    <property type="entry name" value="2-enoyl-CoA Hydratase, Chain A, domain 1"/>
    <property type="match status" value="1"/>
</dbReference>
<dbReference type="GO" id="GO:0006508">
    <property type="term" value="P:proteolysis"/>
    <property type="evidence" value="ECO:0007669"/>
    <property type="project" value="UniProtKB-KW"/>
</dbReference>
<dbReference type="RefSeq" id="WP_140881970.1">
    <property type="nucleotide sequence ID" value="NZ_RCZP01000004.1"/>
</dbReference>
<feature type="transmembrane region" description="Helical" evidence="7">
    <location>
        <begin position="37"/>
        <end position="59"/>
    </location>
</feature>
<evidence type="ECO:0000256" key="7">
    <source>
        <dbReference type="SAM" id="Phobius"/>
    </source>
</evidence>
<gene>
    <name evidence="9" type="ORF">EAH89_06385</name>
</gene>
<dbReference type="Gene3D" id="3.30.750.44">
    <property type="match status" value="1"/>
</dbReference>
<dbReference type="Pfam" id="PF17820">
    <property type="entry name" value="PDZ_6"/>
    <property type="match status" value="1"/>
</dbReference>
<dbReference type="GO" id="GO:0030288">
    <property type="term" value="C:outer membrane-bounded periplasmic space"/>
    <property type="evidence" value="ECO:0007669"/>
    <property type="project" value="TreeGrafter"/>
</dbReference>
<dbReference type="InterPro" id="IPR055210">
    <property type="entry name" value="CtpA/B_N"/>
</dbReference>
<dbReference type="GO" id="GO:0004175">
    <property type="term" value="F:endopeptidase activity"/>
    <property type="evidence" value="ECO:0007669"/>
    <property type="project" value="TreeGrafter"/>
</dbReference>
<comment type="similarity">
    <text evidence="1 5">Belongs to the peptidase S41A family.</text>
</comment>
<keyword evidence="3 5" id="KW-0378">Hydrolase</keyword>
<dbReference type="SMART" id="SM00245">
    <property type="entry name" value="TSPc"/>
    <property type="match status" value="1"/>
</dbReference>
<feature type="region of interest" description="Disordered" evidence="6">
    <location>
        <begin position="1"/>
        <end position="30"/>
    </location>
</feature>
<dbReference type="Pfam" id="PF22694">
    <property type="entry name" value="CtpB_N-like"/>
    <property type="match status" value="1"/>
</dbReference>
<dbReference type="InterPro" id="IPR041489">
    <property type="entry name" value="PDZ_6"/>
</dbReference>
<dbReference type="CDD" id="cd07560">
    <property type="entry name" value="Peptidase_S41_CPP"/>
    <property type="match status" value="1"/>
</dbReference>
<dbReference type="PANTHER" id="PTHR32060:SF30">
    <property type="entry name" value="CARBOXY-TERMINAL PROCESSING PROTEASE CTPA"/>
    <property type="match status" value="1"/>
</dbReference>
<dbReference type="GO" id="GO:0008236">
    <property type="term" value="F:serine-type peptidase activity"/>
    <property type="evidence" value="ECO:0007669"/>
    <property type="project" value="UniProtKB-KW"/>
</dbReference>
<keyword evidence="7" id="KW-0812">Transmembrane</keyword>
<accession>A0A502GD70</accession>
<keyword evidence="7" id="KW-0472">Membrane</keyword>
<dbReference type="FunFam" id="2.30.42.10:FF:000063">
    <property type="entry name" value="Peptidase, S41 family"/>
    <property type="match status" value="1"/>
</dbReference>
<dbReference type="Proteomes" id="UP000317078">
    <property type="component" value="Unassembled WGS sequence"/>
</dbReference>
<name>A0A502GD70_9PROT</name>
<keyword evidence="2 5" id="KW-0645">Protease</keyword>
<evidence type="ECO:0000256" key="6">
    <source>
        <dbReference type="SAM" id="MobiDB-lite"/>
    </source>
</evidence>
<keyword evidence="10" id="KW-1185">Reference proteome</keyword>
<dbReference type="InterPro" id="IPR004447">
    <property type="entry name" value="Peptidase_S41A"/>
</dbReference>
<evidence type="ECO:0000256" key="5">
    <source>
        <dbReference type="RuleBase" id="RU004404"/>
    </source>
</evidence>
<dbReference type="SMART" id="SM00228">
    <property type="entry name" value="PDZ"/>
    <property type="match status" value="1"/>
</dbReference>
<dbReference type="InterPro" id="IPR036034">
    <property type="entry name" value="PDZ_sf"/>
</dbReference>
<dbReference type="OrthoDB" id="9812068at2"/>
<reference evidence="9 10" key="1">
    <citation type="journal article" date="2019" name="Environ. Microbiol.">
        <title>Species interactions and distinct microbial communities in high Arctic permafrost affected cryosols are associated with the CH4 and CO2 gas fluxes.</title>
        <authorList>
            <person name="Altshuler I."/>
            <person name="Hamel J."/>
            <person name="Turney S."/>
            <person name="Magnuson E."/>
            <person name="Levesque R."/>
            <person name="Greer C."/>
            <person name="Whyte L.G."/>
        </authorList>
    </citation>
    <scope>NUCLEOTIDE SEQUENCE [LARGE SCALE GENOMIC DNA]</scope>
    <source>
        <strain evidence="9 10">S9.3B</strain>
    </source>
</reference>
<feature type="compositionally biased region" description="Low complexity" evidence="6">
    <location>
        <begin position="419"/>
        <end position="434"/>
    </location>
</feature>